<evidence type="ECO:0000259" key="7">
    <source>
        <dbReference type="PROSITE" id="PS50887"/>
    </source>
</evidence>
<dbReference type="Pfam" id="PF08448">
    <property type="entry name" value="PAS_4"/>
    <property type="match status" value="1"/>
</dbReference>
<dbReference type="SUPFAM" id="SSF52172">
    <property type="entry name" value="CheY-like"/>
    <property type="match status" value="1"/>
</dbReference>
<dbReference type="PROSITE" id="PS50113">
    <property type="entry name" value="PAC"/>
    <property type="match status" value="1"/>
</dbReference>
<dbReference type="InterPro" id="IPR035965">
    <property type="entry name" value="PAS-like_dom_sf"/>
</dbReference>
<dbReference type="SMART" id="SM00448">
    <property type="entry name" value="REC"/>
    <property type="match status" value="1"/>
</dbReference>
<dbReference type="PANTHER" id="PTHR44757">
    <property type="entry name" value="DIGUANYLATE CYCLASE DGCP"/>
    <property type="match status" value="1"/>
</dbReference>
<dbReference type="NCBIfam" id="TIGR00254">
    <property type="entry name" value="GGDEF"/>
    <property type="match status" value="1"/>
</dbReference>
<dbReference type="Pfam" id="PF00563">
    <property type="entry name" value="EAL"/>
    <property type="match status" value="1"/>
</dbReference>
<dbReference type="InterPro" id="IPR013656">
    <property type="entry name" value="PAS_4"/>
</dbReference>
<dbReference type="Pfam" id="PF00990">
    <property type="entry name" value="GGDEF"/>
    <property type="match status" value="1"/>
</dbReference>
<dbReference type="FunFam" id="3.20.20.450:FF:000001">
    <property type="entry name" value="Cyclic di-GMP phosphodiesterase yahA"/>
    <property type="match status" value="1"/>
</dbReference>
<gene>
    <name evidence="8" type="ORF">GCM10007276_00490</name>
</gene>
<dbReference type="Gene3D" id="3.20.20.450">
    <property type="entry name" value="EAL domain"/>
    <property type="match status" value="1"/>
</dbReference>
<sequence>MSLIVILDDRSTNRNIFAQLAASIETNAVVRTFGDPIEALAWIDTNTPDLVITDYKMPTMDGATFTARFREKPDCVDVPVVVITVYEERSFRLKALEAGATDFLQSPVDHHEFVTRARNLLKLRKQQLIIKSRATSLELELLHSERSREAALRDSSEKLAQVIDTVPALISATDRKGRCIFMNAHKAAMHGLDSHSVINRQMSDIIGAERAERSLALDQLVFRSGKPITSFEEEIVDASGNTNFYLTTKSPLRDGAGRIINVLTTSLDITDRKRAESHLLHLAHHDTLTDLPNRVLLQDRLRRELARTRRGDRPFALHLLDLDHFKSINDALGHQIGDRLLKSVAERLCGVVRDSDTVARLGGDEFAILQTRVMRPQEATDLAERILAALSEPFVIDEQEITTSASLGITTHPSDGSDVDLLMKNADVAMYQAKAAGRNAYRLYAPDMNVQARDRMVLESDMRRGLQRDEFVLHYQPQIDVASGQIIGAEALLRWQHPGSGMISPTTFLPLAEENGLIVPINEWVLREACGRAAEFTRSGLPPLRVAVNLSPVQFRKQDVCQLVIDILNDTKLNPRQLELELTESILMQNTEAVARDLLKLKDLGVSFSIDDFGTGYSSLSYIRNFPVDRLKIDQCFIRNLENNPSDAAIVRAIISLGHSLKLCITAEGVETAEQAAILRAEGCDEFQGYYFGRPMPLEDLLARVEEQNPRSLRA</sequence>
<evidence type="ECO:0000259" key="3">
    <source>
        <dbReference type="PROSITE" id="PS50110"/>
    </source>
</evidence>
<organism evidence="8 9">
    <name type="scientific">Agaricicola taiwanensis</name>
    <dbReference type="NCBI Taxonomy" id="591372"/>
    <lineage>
        <taxon>Bacteria</taxon>
        <taxon>Pseudomonadati</taxon>
        <taxon>Pseudomonadota</taxon>
        <taxon>Alphaproteobacteria</taxon>
        <taxon>Rhodobacterales</taxon>
        <taxon>Paracoccaceae</taxon>
        <taxon>Agaricicola</taxon>
    </lineage>
</organism>
<evidence type="ECO:0000259" key="6">
    <source>
        <dbReference type="PROSITE" id="PS50883"/>
    </source>
</evidence>
<dbReference type="FunFam" id="3.30.70.270:FF:000001">
    <property type="entry name" value="Diguanylate cyclase domain protein"/>
    <property type="match status" value="1"/>
</dbReference>
<feature type="domain" description="PAS" evidence="4">
    <location>
        <begin position="155"/>
        <end position="225"/>
    </location>
</feature>
<evidence type="ECO:0000259" key="4">
    <source>
        <dbReference type="PROSITE" id="PS50112"/>
    </source>
</evidence>
<dbReference type="GO" id="GO:0071111">
    <property type="term" value="F:cyclic-guanylate-specific phosphodiesterase activity"/>
    <property type="evidence" value="ECO:0007669"/>
    <property type="project" value="UniProtKB-EC"/>
</dbReference>
<dbReference type="PROSITE" id="PS50112">
    <property type="entry name" value="PAS"/>
    <property type="match status" value="1"/>
</dbReference>
<dbReference type="CDD" id="cd01949">
    <property type="entry name" value="GGDEF"/>
    <property type="match status" value="1"/>
</dbReference>
<dbReference type="SMART" id="SM00052">
    <property type="entry name" value="EAL"/>
    <property type="match status" value="1"/>
</dbReference>
<evidence type="ECO:0000256" key="1">
    <source>
        <dbReference type="ARBA" id="ARBA00051114"/>
    </source>
</evidence>
<dbReference type="Pfam" id="PF00072">
    <property type="entry name" value="Response_reg"/>
    <property type="match status" value="1"/>
</dbReference>
<dbReference type="InterPro" id="IPR001789">
    <property type="entry name" value="Sig_transdc_resp-reg_receiver"/>
</dbReference>
<evidence type="ECO:0000313" key="9">
    <source>
        <dbReference type="Proteomes" id="UP000602745"/>
    </source>
</evidence>
<reference evidence="8" key="1">
    <citation type="journal article" date="2014" name="Int. J. Syst. Evol. Microbiol.">
        <title>Complete genome sequence of Corynebacterium casei LMG S-19264T (=DSM 44701T), isolated from a smear-ripened cheese.</title>
        <authorList>
            <consortium name="US DOE Joint Genome Institute (JGI-PGF)"/>
            <person name="Walter F."/>
            <person name="Albersmeier A."/>
            <person name="Kalinowski J."/>
            <person name="Ruckert C."/>
        </authorList>
    </citation>
    <scope>NUCLEOTIDE SEQUENCE</scope>
    <source>
        <strain evidence="8">CCM 7684</strain>
    </source>
</reference>
<dbReference type="PROSITE" id="PS50110">
    <property type="entry name" value="RESPONSE_REGULATORY"/>
    <property type="match status" value="1"/>
</dbReference>
<dbReference type="SUPFAM" id="SSF141868">
    <property type="entry name" value="EAL domain-like"/>
    <property type="match status" value="1"/>
</dbReference>
<dbReference type="InterPro" id="IPR011006">
    <property type="entry name" value="CheY-like_superfamily"/>
</dbReference>
<evidence type="ECO:0000259" key="5">
    <source>
        <dbReference type="PROSITE" id="PS50113"/>
    </source>
</evidence>
<dbReference type="Gene3D" id="3.30.450.20">
    <property type="entry name" value="PAS domain"/>
    <property type="match status" value="1"/>
</dbReference>
<proteinExistence type="predicted"/>
<dbReference type="NCBIfam" id="TIGR00229">
    <property type="entry name" value="sensory_box"/>
    <property type="match status" value="1"/>
</dbReference>
<name>A0A8J2YEY0_9RHOB</name>
<dbReference type="PROSITE" id="PS50887">
    <property type="entry name" value="GGDEF"/>
    <property type="match status" value="1"/>
</dbReference>
<dbReference type="InterPro" id="IPR029787">
    <property type="entry name" value="Nucleotide_cyclase"/>
</dbReference>
<comment type="caution">
    <text evidence="8">The sequence shown here is derived from an EMBL/GenBank/DDBJ whole genome shotgun (WGS) entry which is preliminary data.</text>
</comment>
<dbReference type="Gene3D" id="3.30.70.270">
    <property type="match status" value="1"/>
</dbReference>
<dbReference type="PROSITE" id="PS50883">
    <property type="entry name" value="EAL"/>
    <property type="match status" value="1"/>
</dbReference>
<dbReference type="AlphaFoldDB" id="A0A8J2YEY0"/>
<dbReference type="GO" id="GO:0000160">
    <property type="term" value="P:phosphorelay signal transduction system"/>
    <property type="evidence" value="ECO:0007669"/>
    <property type="project" value="InterPro"/>
</dbReference>
<comment type="catalytic activity">
    <reaction evidence="1">
        <text>3',3'-c-di-GMP + H2O = 5'-phosphoguanylyl(3'-&gt;5')guanosine + H(+)</text>
        <dbReference type="Rhea" id="RHEA:24902"/>
        <dbReference type="ChEBI" id="CHEBI:15377"/>
        <dbReference type="ChEBI" id="CHEBI:15378"/>
        <dbReference type="ChEBI" id="CHEBI:58754"/>
        <dbReference type="ChEBI" id="CHEBI:58805"/>
        <dbReference type="EC" id="3.1.4.52"/>
    </reaction>
    <physiologicalReaction direction="left-to-right" evidence="1">
        <dbReference type="Rhea" id="RHEA:24903"/>
    </physiologicalReaction>
</comment>
<dbReference type="EMBL" id="BMCP01000001">
    <property type="protein sequence ID" value="GGE27227.1"/>
    <property type="molecule type" value="Genomic_DNA"/>
</dbReference>
<dbReference type="CDD" id="cd01948">
    <property type="entry name" value="EAL"/>
    <property type="match status" value="1"/>
</dbReference>
<dbReference type="SUPFAM" id="SSF55785">
    <property type="entry name" value="PYP-like sensor domain (PAS domain)"/>
    <property type="match status" value="1"/>
</dbReference>
<dbReference type="RefSeq" id="WP_188407677.1">
    <property type="nucleotide sequence ID" value="NZ_BMCP01000001.1"/>
</dbReference>
<feature type="domain" description="PAC" evidence="5">
    <location>
        <begin position="229"/>
        <end position="281"/>
    </location>
</feature>
<dbReference type="InterPro" id="IPR000700">
    <property type="entry name" value="PAS-assoc_C"/>
</dbReference>
<dbReference type="InterPro" id="IPR035919">
    <property type="entry name" value="EAL_sf"/>
</dbReference>
<feature type="domain" description="GGDEF" evidence="7">
    <location>
        <begin position="313"/>
        <end position="446"/>
    </location>
</feature>
<evidence type="ECO:0000256" key="2">
    <source>
        <dbReference type="PROSITE-ProRule" id="PRU00169"/>
    </source>
</evidence>
<protein>
    <submittedName>
        <fullName evidence="8">Bifunctional diguanylate cyclase/phosphodiesterase</fullName>
    </submittedName>
</protein>
<dbReference type="Proteomes" id="UP000602745">
    <property type="component" value="Unassembled WGS sequence"/>
</dbReference>
<feature type="domain" description="Response regulatory" evidence="3">
    <location>
        <begin position="3"/>
        <end position="121"/>
    </location>
</feature>
<dbReference type="InterPro" id="IPR001633">
    <property type="entry name" value="EAL_dom"/>
</dbReference>
<dbReference type="Gene3D" id="3.40.50.2300">
    <property type="match status" value="1"/>
</dbReference>
<evidence type="ECO:0000313" key="8">
    <source>
        <dbReference type="EMBL" id="GGE27227.1"/>
    </source>
</evidence>
<keyword evidence="9" id="KW-1185">Reference proteome</keyword>
<feature type="modified residue" description="4-aspartylphosphate" evidence="2">
    <location>
        <position position="54"/>
    </location>
</feature>
<dbReference type="InterPro" id="IPR052155">
    <property type="entry name" value="Biofilm_reg_signaling"/>
</dbReference>
<reference evidence="8" key="2">
    <citation type="submission" date="2020-09" db="EMBL/GenBank/DDBJ databases">
        <authorList>
            <person name="Sun Q."/>
            <person name="Sedlacek I."/>
        </authorList>
    </citation>
    <scope>NUCLEOTIDE SEQUENCE</scope>
    <source>
        <strain evidence="8">CCM 7684</strain>
    </source>
</reference>
<dbReference type="PANTHER" id="PTHR44757:SF2">
    <property type="entry name" value="BIOFILM ARCHITECTURE MAINTENANCE PROTEIN MBAA"/>
    <property type="match status" value="1"/>
</dbReference>
<accession>A0A8J2YEY0</accession>
<dbReference type="InterPro" id="IPR000014">
    <property type="entry name" value="PAS"/>
</dbReference>
<dbReference type="InterPro" id="IPR043128">
    <property type="entry name" value="Rev_trsase/Diguanyl_cyclase"/>
</dbReference>
<dbReference type="InterPro" id="IPR000160">
    <property type="entry name" value="GGDEF_dom"/>
</dbReference>
<feature type="domain" description="EAL" evidence="6">
    <location>
        <begin position="455"/>
        <end position="709"/>
    </location>
</feature>
<dbReference type="SUPFAM" id="SSF55073">
    <property type="entry name" value="Nucleotide cyclase"/>
    <property type="match status" value="1"/>
</dbReference>
<dbReference type="SMART" id="SM00267">
    <property type="entry name" value="GGDEF"/>
    <property type="match status" value="1"/>
</dbReference>
<dbReference type="GO" id="GO:0071732">
    <property type="term" value="P:cellular response to nitric oxide"/>
    <property type="evidence" value="ECO:0007669"/>
    <property type="project" value="UniProtKB-ARBA"/>
</dbReference>
<keyword evidence="2" id="KW-0597">Phosphoprotein</keyword>